<accession>A0A1N6I8A8</accession>
<evidence type="ECO:0000256" key="6">
    <source>
        <dbReference type="HAMAP-Rule" id="MF_01216"/>
    </source>
</evidence>
<comment type="function">
    <text evidence="6">Also exhibits azoreductase activity. Catalyzes the reductive cleavage of the azo bond in aromatic azo compounds to the corresponding amines.</text>
</comment>
<keyword evidence="4 6" id="KW-0520">NAD</keyword>
<evidence type="ECO:0000256" key="3">
    <source>
        <dbReference type="ARBA" id="ARBA00023002"/>
    </source>
</evidence>
<keyword evidence="9" id="KW-1185">Reference proteome</keyword>
<dbReference type="InterPro" id="IPR003680">
    <property type="entry name" value="Flavodoxin_fold"/>
</dbReference>
<comment type="subunit">
    <text evidence="6">Homodimer.</text>
</comment>
<proteinExistence type="inferred from homology"/>
<comment type="caution">
    <text evidence="6">Lacks conserved residue(s) required for the propagation of feature annotation.</text>
</comment>
<comment type="similarity">
    <text evidence="6">Belongs to the azoreductase type 1 family.</text>
</comment>
<dbReference type="Proteomes" id="UP000185151">
    <property type="component" value="Unassembled WGS sequence"/>
</dbReference>
<dbReference type="Gene3D" id="3.40.50.360">
    <property type="match status" value="1"/>
</dbReference>
<evidence type="ECO:0000256" key="5">
    <source>
        <dbReference type="ARBA" id="ARBA00048542"/>
    </source>
</evidence>
<sequence length="202" mass="21923">MTQILIVESSPREADSASRQLTDRLRRRLEQQYPTANVIVRDLAKAPPLYLDAVTLKAISSKDTMEAAALKDAADVSDRLVDEVMTSDILIISSPMWNFGIPASLKAWIDHVVRAGKTFNYAGAGVEGLATGKRAFLLLASGGVFSEGPWKPWDFVEPYLRQILGFIGISDVQTVRAEGMNIPALAPDAVANGERVIEALAL</sequence>
<dbReference type="EC" id="1.7.1.17" evidence="6"/>
<evidence type="ECO:0000256" key="4">
    <source>
        <dbReference type="ARBA" id="ARBA00023027"/>
    </source>
</evidence>
<comment type="cofactor">
    <cofactor evidence="6">
        <name>FMN</name>
        <dbReference type="ChEBI" id="CHEBI:58210"/>
    </cofactor>
    <text evidence="6">Binds 1 FMN per subunit.</text>
</comment>
<feature type="binding site" evidence="6">
    <location>
        <position position="10"/>
    </location>
    <ligand>
        <name>FMN</name>
        <dbReference type="ChEBI" id="CHEBI:58210"/>
    </ligand>
</feature>
<keyword evidence="3 6" id="KW-0560">Oxidoreductase</keyword>
<protein>
    <recommendedName>
        <fullName evidence="6">FMN dependent NADH:quinone oxidoreductase</fullName>
        <ecNumber evidence="6">1.6.5.-</ecNumber>
    </recommendedName>
    <alternativeName>
        <fullName evidence="6">Azo-dye reductase</fullName>
    </alternativeName>
    <alternativeName>
        <fullName evidence="6">FMN-dependent NADH-azo compound oxidoreductase</fullName>
    </alternativeName>
    <alternativeName>
        <fullName evidence="6">FMN-dependent NADH-azoreductase</fullName>
        <ecNumber evidence="6">1.7.1.17</ecNumber>
    </alternativeName>
</protein>
<dbReference type="SUPFAM" id="SSF52218">
    <property type="entry name" value="Flavoproteins"/>
    <property type="match status" value="1"/>
</dbReference>
<name>A0A1N6I8A8_9BURK</name>
<keyword evidence="2 6" id="KW-0288">FMN</keyword>
<dbReference type="InterPro" id="IPR029039">
    <property type="entry name" value="Flavoprotein-like_sf"/>
</dbReference>
<dbReference type="GO" id="GO:0010181">
    <property type="term" value="F:FMN binding"/>
    <property type="evidence" value="ECO:0007669"/>
    <property type="project" value="UniProtKB-UniRule"/>
</dbReference>
<reference evidence="8 9" key="1">
    <citation type="submission" date="2016-11" db="EMBL/GenBank/DDBJ databases">
        <authorList>
            <person name="Jaros S."/>
            <person name="Januszkiewicz K."/>
            <person name="Wedrychowicz H."/>
        </authorList>
    </citation>
    <scope>NUCLEOTIDE SEQUENCE [LARGE SCALE GENOMIC DNA]</scope>
    <source>
        <strain evidence="8 9">GAS95</strain>
    </source>
</reference>
<evidence type="ECO:0000256" key="2">
    <source>
        <dbReference type="ARBA" id="ARBA00022643"/>
    </source>
</evidence>
<organism evidence="8 9">
    <name type="scientific">Paraburkholderia phenazinium</name>
    <dbReference type="NCBI Taxonomy" id="60549"/>
    <lineage>
        <taxon>Bacteria</taxon>
        <taxon>Pseudomonadati</taxon>
        <taxon>Pseudomonadota</taxon>
        <taxon>Betaproteobacteria</taxon>
        <taxon>Burkholderiales</taxon>
        <taxon>Burkholderiaceae</taxon>
        <taxon>Paraburkholderia</taxon>
    </lineage>
</organism>
<evidence type="ECO:0000313" key="9">
    <source>
        <dbReference type="Proteomes" id="UP000185151"/>
    </source>
</evidence>
<feature type="domain" description="Flavodoxin-like fold" evidence="7">
    <location>
        <begin position="3"/>
        <end position="195"/>
    </location>
</feature>
<dbReference type="HAMAP" id="MF_01216">
    <property type="entry name" value="Azoreductase_type1"/>
    <property type="match status" value="1"/>
</dbReference>
<dbReference type="OrthoDB" id="9787136at2"/>
<dbReference type="GO" id="GO:0016652">
    <property type="term" value="F:oxidoreductase activity, acting on NAD(P)H as acceptor"/>
    <property type="evidence" value="ECO:0007669"/>
    <property type="project" value="UniProtKB-UniRule"/>
</dbReference>
<dbReference type="PANTHER" id="PTHR43741:SF2">
    <property type="entry name" value="FMN-DEPENDENT NADH:QUINONE OXIDOREDUCTASE"/>
    <property type="match status" value="1"/>
</dbReference>
<dbReference type="RefSeq" id="WP_074295439.1">
    <property type="nucleotide sequence ID" value="NZ_FSRU01000001.1"/>
</dbReference>
<dbReference type="EMBL" id="FSRU01000001">
    <property type="protein sequence ID" value="SIO28264.1"/>
    <property type="molecule type" value="Genomic_DNA"/>
</dbReference>
<feature type="binding site" evidence="6">
    <location>
        <begin position="96"/>
        <end position="99"/>
    </location>
    <ligand>
        <name>FMN</name>
        <dbReference type="ChEBI" id="CHEBI:58210"/>
    </ligand>
</feature>
<dbReference type="InterPro" id="IPR050104">
    <property type="entry name" value="FMN-dep_NADH:Q_OxRdtase_AzoR1"/>
</dbReference>
<dbReference type="Pfam" id="PF02525">
    <property type="entry name" value="Flavodoxin_2"/>
    <property type="match status" value="1"/>
</dbReference>
<evidence type="ECO:0000259" key="7">
    <source>
        <dbReference type="Pfam" id="PF02525"/>
    </source>
</evidence>
<evidence type="ECO:0000313" key="8">
    <source>
        <dbReference type="EMBL" id="SIO28264.1"/>
    </source>
</evidence>
<dbReference type="EC" id="1.6.5.-" evidence="6"/>
<dbReference type="AlphaFoldDB" id="A0A1N6I8A8"/>
<dbReference type="GO" id="GO:0016655">
    <property type="term" value="F:oxidoreductase activity, acting on NAD(P)H, quinone or similar compound as acceptor"/>
    <property type="evidence" value="ECO:0007669"/>
    <property type="project" value="InterPro"/>
</dbReference>
<dbReference type="InterPro" id="IPR023048">
    <property type="entry name" value="NADH:quinone_OxRdtase_FMN_depd"/>
</dbReference>
<comment type="catalytic activity">
    <reaction evidence="5">
        <text>N,N-dimethyl-1,4-phenylenediamine + anthranilate + 2 NAD(+) = 2-(4-dimethylaminophenyl)diazenylbenzoate + 2 NADH + 2 H(+)</text>
        <dbReference type="Rhea" id="RHEA:55872"/>
        <dbReference type="ChEBI" id="CHEBI:15378"/>
        <dbReference type="ChEBI" id="CHEBI:15783"/>
        <dbReference type="ChEBI" id="CHEBI:16567"/>
        <dbReference type="ChEBI" id="CHEBI:57540"/>
        <dbReference type="ChEBI" id="CHEBI:57945"/>
        <dbReference type="ChEBI" id="CHEBI:71579"/>
        <dbReference type="EC" id="1.7.1.17"/>
    </reaction>
    <physiologicalReaction direction="right-to-left" evidence="5">
        <dbReference type="Rhea" id="RHEA:55874"/>
    </physiologicalReaction>
</comment>
<dbReference type="PANTHER" id="PTHR43741">
    <property type="entry name" value="FMN-DEPENDENT NADH-AZOREDUCTASE 1"/>
    <property type="match status" value="1"/>
</dbReference>
<dbReference type="GO" id="GO:0009055">
    <property type="term" value="F:electron transfer activity"/>
    <property type="evidence" value="ECO:0007669"/>
    <property type="project" value="UniProtKB-UniRule"/>
</dbReference>
<comment type="function">
    <text evidence="6">Quinone reductase that provides resistance to thiol-specific stress caused by electrophilic quinones.</text>
</comment>
<keyword evidence="1 6" id="KW-0285">Flavoprotein</keyword>
<evidence type="ECO:0000256" key="1">
    <source>
        <dbReference type="ARBA" id="ARBA00022630"/>
    </source>
</evidence>
<feature type="binding site" evidence="6">
    <location>
        <begin position="16"/>
        <end position="18"/>
    </location>
    <ligand>
        <name>FMN</name>
        <dbReference type="ChEBI" id="CHEBI:58210"/>
    </ligand>
</feature>
<gene>
    <name evidence="6" type="primary">azoR</name>
    <name evidence="8" type="ORF">SAMN05444165_1917</name>
</gene>
<comment type="catalytic activity">
    <reaction evidence="6">
        <text>2 a quinone + NADH + H(+) = 2 a 1,4-benzosemiquinone + NAD(+)</text>
        <dbReference type="Rhea" id="RHEA:65952"/>
        <dbReference type="ChEBI" id="CHEBI:15378"/>
        <dbReference type="ChEBI" id="CHEBI:57540"/>
        <dbReference type="ChEBI" id="CHEBI:57945"/>
        <dbReference type="ChEBI" id="CHEBI:132124"/>
        <dbReference type="ChEBI" id="CHEBI:134225"/>
    </reaction>
</comment>